<evidence type="ECO:0000313" key="2">
    <source>
        <dbReference type="EMBL" id="TCK08590.1"/>
    </source>
</evidence>
<dbReference type="Pfam" id="PF11086">
    <property type="entry name" value="DUF2878"/>
    <property type="match status" value="1"/>
</dbReference>
<reference evidence="2 3" key="1">
    <citation type="submission" date="2019-03" db="EMBL/GenBank/DDBJ databases">
        <title>Genomic Encyclopedia of Archaeal and Bacterial Type Strains, Phase II (KMG-II): from individual species to whole genera.</title>
        <authorList>
            <person name="Goeker M."/>
        </authorList>
    </citation>
    <scope>NUCLEOTIDE SEQUENCE [LARGE SCALE GENOMIC DNA]</scope>
    <source>
        <strain evidence="2 3">DSM 27697</strain>
    </source>
</reference>
<feature type="transmembrane region" description="Helical" evidence="1">
    <location>
        <begin position="66"/>
        <end position="88"/>
    </location>
</feature>
<evidence type="ECO:0000256" key="1">
    <source>
        <dbReference type="SAM" id="Phobius"/>
    </source>
</evidence>
<sequence>MTSRLSRFYGLTRYSGLSDNFWLNLVGFQLIWWSLVLWGNAAVPVALLLLLAHLVLHSAPRKELQLILAAALLGFAADSLLTLSGVFLFSPAYLLPPLWLLVLWFAFAATLNQTLNWFSRRYRLAALIGGPGGSSTYLAASELGAVSLGPGTLPAVALLTLVWALLFPLLVWLKDRIEVRHVCVSR</sequence>
<dbReference type="RefSeq" id="WP_132287472.1">
    <property type="nucleotide sequence ID" value="NZ_SMFU01000007.1"/>
</dbReference>
<feature type="transmembrane region" description="Helical" evidence="1">
    <location>
        <begin position="94"/>
        <end position="112"/>
    </location>
</feature>
<evidence type="ECO:0000313" key="3">
    <source>
        <dbReference type="Proteomes" id="UP000294546"/>
    </source>
</evidence>
<dbReference type="EMBL" id="SMFU01000007">
    <property type="protein sequence ID" value="TCK08590.1"/>
    <property type="molecule type" value="Genomic_DNA"/>
</dbReference>
<accession>A0A4R1GN39</accession>
<dbReference type="OrthoDB" id="6522758at2"/>
<dbReference type="AlphaFoldDB" id="A0A4R1GN39"/>
<keyword evidence="3" id="KW-1185">Reference proteome</keyword>
<feature type="transmembrane region" description="Helical" evidence="1">
    <location>
        <begin position="30"/>
        <end position="54"/>
    </location>
</feature>
<dbReference type="InterPro" id="IPR021306">
    <property type="entry name" value="DUF2878"/>
</dbReference>
<proteinExistence type="predicted"/>
<feature type="transmembrane region" description="Helical" evidence="1">
    <location>
        <begin position="152"/>
        <end position="173"/>
    </location>
</feature>
<protein>
    <submittedName>
        <fullName evidence="2">Uncharacterized protein DUF2878</fullName>
    </submittedName>
</protein>
<dbReference type="Proteomes" id="UP000294546">
    <property type="component" value="Unassembled WGS sequence"/>
</dbReference>
<organism evidence="2 3">
    <name type="scientific">Marinobacterium mangrovicola</name>
    <dbReference type="NCBI Taxonomy" id="1476959"/>
    <lineage>
        <taxon>Bacteria</taxon>
        <taxon>Pseudomonadati</taxon>
        <taxon>Pseudomonadota</taxon>
        <taxon>Gammaproteobacteria</taxon>
        <taxon>Oceanospirillales</taxon>
        <taxon>Oceanospirillaceae</taxon>
        <taxon>Marinobacterium</taxon>
    </lineage>
</organism>
<name>A0A4R1GN39_9GAMM</name>
<keyword evidence="1" id="KW-0812">Transmembrane</keyword>
<gene>
    <name evidence="2" type="ORF">CLV83_0680</name>
</gene>
<keyword evidence="1" id="KW-0472">Membrane</keyword>
<comment type="caution">
    <text evidence="2">The sequence shown here is derived from an EMBL/GenBank/DDBJ whole genome shotgun (WGS) entry which is preliminary data.</text>
</comment>
<feature type="transmembrane region" description="Helical" evidence="1">
    <location>
        <begin position="124"/>
        <end position="140"/>
    </location>
</feature>
<keyword evidence="1" id="KW-1133">Transmembrane helix</keyword>